<feature type="domain" description="Glycosyl transferase family 1" evidence="1">
    <location>
        <begin position="216"/>
        <end position="370"/>
    </location>
</feature>
<dbReference type="RefSeq" id="WP_004320781.1">
    <property type="nucleotide sequence ID" value="NZ_JNHM01000020.1"/>
</dbReference>
<proteinExistence type="predicted"/>
<evidence type="ECO:0000259" key="1">
    <source>
        <dbReference type="Pfam" id="PF00534"/>
    </source>
</evidence>
<reference evidence="2 3" key="1">
    <citation type="submission" date="2014-04" db="EMBL/GenBank/DDBJ databases">
        <authorList>
            <person name="Sears C."/>
            <person name="Carroll K."/>
            <person name="Sack B.R."/>
            <person name="Qadri F."/>
            <person name="Myers L.L."/>
            <person name="Chung G.-T."/>
            <person name="Escheverria P."/>
            <person name="Fraser C.M."/>
            <person name="Sadzewicz L."/>
            <person name="Shefchek K.A."/>
            <person name="Tallon L."/>
            <person name="Das S.P."/>
            <person name="Daugherty S."/>
            <person name="Mongodin E.F."/>
        </authorList>
    </citation>
    <scope>NUCLEOTIDE SEQUENCE [LARGE SCALE GENOMIC DNA]</scope>
    <source>
        <strain evidence="2 3">3975 RP4</strain>
    </source>
</reference>
<dbReference type="AlphaFoldDB" id="A0A069SL79"/>
<keyword evidence="2" id="KW-0808">Transferase</keyword>
<dbReference type="InterPro" id="IPR001296">
    <property type="entry name" value="Glyco_trans_1"/>
</dbReference>
<dbReference type="SUPFAM" id="SSF53756">
    <property type="entry name" value="UDP-Glycosyltransferase/glycogen phosphorylase"/>
    <property type="match status" value="1"/>
</dbReference>
<gene>
    <name evidence="2" type="ORF">M099_1811</name>
</gene>
<dbReference type="PANTHER" id="PTHR12526">
    <property type="entry name" value="GLYCOSYLTRANSFERASE"/>
    <property type="match status" value="1"/>
</dbReference>
<dbReference type="GO" id="GO:0016757">
    <property type="term" value="F:glycosyltransferase activity"/>
    <property type="evidence" value="ECO:0007669"/>
    <property type="project" value="InterPro"/>
</dbReference>
<dbReference type="PATRIC" id="fig|1339352.3.peg.1758"/>
<dbReference type="PANTHER" id="PTHR12526:SF628">
    <property type="entry name" value="MANNOSYLGLUCOSYLGLYCERATE SYNTHASE"/>
    <property type="match status" value="1"/>
</dbReference>
<sequence length="393" mass="45017">MNILYHTYGKVHSTKGGTERTTITVATALTKLYGARCFSIYEAPADTPKEECFIKEFQWIPQKDLEKNAQVLRSIIVANCIDCVIVQGAFIHVPRFRAAVEGITCKVIFAHHFEPQWELVFGRFGKVIRYHPKSVMDFARWTKSIIMYPLTAMRKKRQLSSVYRAAYECADHVVLLCRGFIKPYGEFAGVHDTSKYVVIPNGLSFGVTPCFDELTKCKVALIVSRLDEPSKRLSLALRIWACVKQDPVAKDWTLRIVGHGNDRKLYEHIIRNEHIPDVTLEGRQNPVPYYKEASIFLMTSKSESWGLTLTEAQQMGVVPIAFDTYASLREIITDGENGVIINESDVDGYVCRMKELMSDNMLRQRMARQAVISTQRFSQERIAEMWWKLISEK</sequence>
<dbReference type="Pfam" id="PF00534">
    <property type="entry name" value="Glycos_transf_1"/>
    <property type="match status" value="1"/>
</dbReference>
<comment type="caution">
    <text evidence="2">The sequence shown here is derived from an EMBL/GenBank/DDBJ whole genome shotgun (WGS) entry which is preliminary data.</text>
</comment>
<dbReference type="Gene3D" id="3.40.50.2000">
    <property type="entry name" value="Glycogen Phosphorylase B"/>
    <property type="match status" value="2"/>
</dbReference>
<dbReference type="Proteomes" id="UP000027661">
    <property type="component" value="Unassembled WGS sequence"/>
</dbReference>
<organism evidence="2 3">
    <name type="scientific">Phocaeicola vulgatus str. 3975 RP4</name>
    <dbReference type="NCBI Taxonomy" id="1339352"/>
    <lineage>
        <taxon>Bacteria</taxon>
        <taxon>Pseudomonadati</taxon>
        <taxon>Bacteroidota</taxon>
        <taxon>Bacteroidia</taxon>
        <taxon>Bacteroidales</taxon>
        <taxon>Bacteroidaceae</taxon>
        <taxon>Phocaeicola</taxon>
    </lineage>
</organism>
<protein>
    <submittedName>
        <fullName evidence="2">Glycosyl transferases group 1 family protein</fullName>
    </submittedName>
</protein>
<dbReference type="EMBL" id="JNHM01000020">
    <property type="protein sequence ID" value="KDS54711.1"/>
    <property type="molecule type" value="Genomic_DNA"/>
</dbReference>
<accession>A0A069SL79</accession>
<evidence type="ECO:0000313" key="2">
    <source>
        <dbReference type="EMBL" id="KDS54711.1"/>
    </source>
</evidence>
<evidence type="ECO:0000313" key="3">
    <source>
        <dbReference type="Proteomes" id="UP000027661"/>
    </source>
</evidence>
<name>A0A069SL79_PHOVU</name>